<keyword evidence="3 7" id="KW-0479">Metal-binding</keyword>
<organism evidence="9 10">
    <name type="scientific">Desulfosarcina ovata subsp. sediminis</name>
    <dbReference type="NCBI Taxonomy" id="885957"/>
    <lineage>
        <taxon>Bacteria</taxon>
        <taxon>Pseudomonadati</taxon>
        <taxon>Thermodesulfobacteriota</taxon>
        <taxon>Desulfobacteria</taxon>
        <taxon>Desulfobacterales</taxon>
        <taxon>Desulfosarcinaceae</taxon>
        <taxon>Desulfosarcina</taxon>
    </lineage>
</organism>
<sequence>MKKSLIIIGLITFLLTINAAGLMAAGQTLTDLERLGMHLYKDKNLSLNQNQSCQTCHHPLAGFADRSNFLHPYDKFVSLGSDGVSQGGRNAPTSAYAGYSPIRYYIETTIGDETVIEYFGGMFWDGRATGETLGDPLAEQAQGPPTNPVEMAMLDEEAVIDVITASDYYDLWVSVFGRVSNVKDAYDNFGRAIAAYERSAQVTQFSSKYDVAGDEFTTEEENGLDLFESKCSACHATTADYNAPAALFTTYGYANIGVPVNPLVPLEGPDLGLGGDIGDTTQEGKFKIPTLRNIAMTAPYSHNGSFPTLYDMVSFINDRSPYDPEVDGNLSTLVGNLDLTEAEIDDIVAFLETLTDGY</sequence>
<evidence type="ECO:0000313" key="9">
    <source>
        <dbReference type="EMBL" id="BBO80513.1"/>
    </source>
</evidence>
<dbReference type="GO" id="GO:0046872">
    <property type="term" value="F:metal ion binding"/>
    <property type="evidence" value="ECO:0007669"/>
    <property type="project" value="UniProtKB-KW"/>
</dbReference>
<evidence type="ECO:0000256" key="1">
    <source>
        <dbReference type="ARBA" id="ARBA00004196"/>
    </source>
</evidence>
<protein>
    <submittedName>
        <fullName evidence="9">Cytochrome-c peroxidase</fullName>
    </submittedName>
</protein>
<dbReference type="Pfam" id="PF00034">
    <property type="entry name" value="Cytochrom_C"/>
    <property type="match status" value="1"/>
</dbReference>
<keyword evidence="2 7" id="KW-0349">Heme</keyword>
<keyword evidence="4" id="KW-0732">Signal</keyword>
<dbReference type="GO" id="GO:0030313">
    <property type="term" value="C:cell envelope"/>
    <property type="evidence" value="ECO:0007669"/>
    <property type="project" value="UniProtKB-SubCell"/>
</dbReference>
<comment type="subcellular location">
    <subcellularLocation>
        <location evidence="1">Cell envelope</location>
    </subcellularLocation>
</comment>
<dbReference type="GO" id="GO:0020037">
    <property type="term" value="F:heme binding"/>
    <property type="evidence" value="ECO:0007669"/>
    <property type="project" value="InterPro"/>
</dbReference>
<dbReference type="RefSeq" id="WP_155321446.1">
    <property type="nucleotide sequence ID" value="NZ_AP021876.1"/>
</dbReference>
<keyword evidence="6 7" id="KW-0408">Iron</keyword>
<dbReference type="InterPro" id="IPR004852">
    <property type="entry name" value="Di-haem_cyt_c_peroxidsae"/>
</dbReference>
<dbReference type="Gene3D" id="1.10.760.10">
    <property type="entry name" value="Cytochrome c-like domain"/>
    <property type="match status" value="2"/>
</dbReference>
<evidence type="ECO:0000256" key="5">
    <source>
        <dbReference type="ARBA" id="ARBA00023002"/>
    </source>
</evidence>
<evidence type="ECO:0000256" key="4">
    <source>
        <dbReference type="ARBA" id="ARBA00022729"/>
    </source>
</evidence>
<dbReference type="PROSITE" id="PS51007">
    <property type="entry name" value="CYTC"/>
    <property type="match status" value="1"/>
</dbReference>
<evidence type="ECO:0000313" key="10">
    <source>
        <dbReference type="Proteomes" id="UP000425960"/>
    </source>
</evidence>
<evidence type="ECO:0000256" key="2">
    <source>
        <dbReference type="ARBA" id="ARBA00022617"/>
    </source>
</evidence>
<dbReference type="AlphaFoldDB" id="A0A5K7ZR38"/>
<keyword evidence="5" id="KW-0560">Oxidoreductase</keyword>
<evidence type="ECO:0000256" key="6">
    <source>
        <dbReference type="ARBA" id="ARBA00023004"/>
    </source>
</evidence>
<dbReference type="KEGG" id="dov:DSCO28_10790"/>
<dbReference type="SUPFAM" id="SSF46626">
    <property type="entry name" value="Cytochrome c"/>
    <property type="match status" value="2"/>
</dbReference>
<keyword evidence="9" id="KW-0575">Peroxidase</keyword>
<evidence type="ECO:0000259" key="8">
    <source>
        <dbReference type="PROSITE" id="PS51007"/>
    </source>
</evidence>
<dbReference type="InterPro" id="IPR051395">
    <property type="entry name" value="Cytochrome_c_Peroxidase/MauG"/>
</dbReference>
<accession>A0A5K7ZR38</accession>
<dbReference type="GO" id="GO:0004130">
    <property type="term" value="F:cytochrome-c peroxidase activity"/>
    <property type="evidence" value="ECO:0007669"/>
    <property type="project" value="TreeGrafter"/>
</dbReference>
<dbReference type="Proteomes" id="UP000425960">
    <property type="component" value="Chromosome"/>
</dbReference>
<reference evidence="9 10" key="1">
    <citation type="submission" date="2019-11" db="EMBL/GenBank/DDBJ databases">
        <title>Comparative genomics of hydrocarbon-degrading Desulfosarcina strains.</title>
        <authorList>
            <person name="Watanabe M."/>
            <person name="Kojima H."/>
            <person name="Fukui M."/>
        </authorList>
    </citation>
    <scope>NUCLEOTIDE SEQUENCE [LARGE SCALE GENOMIC DNA]</scope>
    <source>
        <strain evidence="9 10">28bB2T</strain>
    </source>
</reference>
<dbReference type="InterPro" id="IPR009056">
    <property type="entry name" value="Cyt_c-like_dom"/>
</dbReference>
<evidence type="ECO:0000256" key="7">
    <source>
        <dbReference type="PROSITE-ProRule" id="PRU00433"/>
    </source>
</evidence>
<dbReference type="Pfam" id="PF03150">
    <property type="entry name" value="CCP_MauG"/>
    <property type="match status" value="1"/>
</dbReference>
<dbReference type="InterPro" id="IPR036909">
    <property type="entry name" value="Cyt_c-like_dom_sf"/>
</dbReference>
<dbReference type="EMBL" id="AP021876">
    <property type="protein sequence ID" value="BBO80513.1"/>
    <property type="molecule type" value="Genomic_DNA"/>
</dbReference>
<dbReference type="GO" id="GO:0009055">
    <property type="term" value="F:electron transfer activity"/>
    <property type="evidence" value="ECO:0007669"/>
    <property type="project" value="InterPro"/>
</dbReference>
<evidence type="ECO:0000256" key="3">
    <source>
        <dbReference type="ARBA" id="ARBA00022723"/>
    </source>
</evidence>
<dbReference type="PANTHER" id="PTHR30600">
    <property type="entry name" value="CYTOCHROME C PEROXIDASE-RELATED"/>
    <property type="match status" value="1"/>
</dbReference>
<proteinExistence type="predicted"/>
<name>A0A5K7ZR38_9BACT</name>
<gene>
    <name evidence="9" type="ORF">DSCO28_10790</name>
</gene>
<feature type="domain" description="Cytochrome c" evidence="8">
    <location>
        <begin position="218"/>
        <end position="355"/>
    </location>
</feature>
<dbReference type="PANTHER" id="PTHR30600:SF10">
    <property type="entry name" value="BLL6722 PROTEIN"/>
    <property type="match status" value="1"/>
</dbReference>